<sequence length="124" mass="13329">MNSQAPFVLTADRIVAEHARMNVLANLLTFKAAVIEGMNIARSADGVTLSIRSGGRVSVGETKIQATVLRNLASIGSFRSKRDVIVLLAGGAIPKLELSRVELMIDGYLMTSYAEIPAMRLEVV</sequence>
<dbReference type="EMBL" id="JADPKZ010000026">
    <property type="protein sequence ID" value="MBF8376778.1"/>
    <property type="molecule type" value="Genomic_DNA"/>
</dbReference>
<gene>
    <name evidence="1" type="ORF">IW967_02665</name>
</gene>
<evidence type="ECO:0000313" key="2">
    <source>
        <dbReference type="Proteomes" id="UP000642910"/>
    </source>
</evidence>
<protein>
    <submittedName>
        <fullName evidence="1">Uncharacterized protein</fullName>
    </submittedName>
</protein>
<organism evidence="1 2">
    <name type="scientific">Alicyclobacillus mali</name>
    <name type="common">ex Roth et al. 2021</name>
    <dbReference type="NCBI Taxonomy" id="1123961"/>
    <lineage>
        <taxon>Bacteria</taxon>
        <taxon>Bacillati</taxon>
        <taxon>Bacillota</taxon>
        <taxon>Bacilli</taxon>
        <taxon>Bacillales</taxon>
        <taxon>Alicyclobacillaceae</taxon>
        <taxon>Alicyclobacillus</taxon>
    </lineage>
</organism>
<evidence type="ECO:0000313" key="1">
    <source>
        <dbReference type="EMBL" id="MBF8376778.1"/>
    </source>
</evidence>
<name>A0ABS0F0H0_9BACL</name>
<dbReference type="Proteomes" id="UP000642910">
    <property type="component" value="Unassembled WGS sequence"/>
</dbReference>
<keyword evidence="2" id="KW-1185">Reference proteome</keyword>
<comment type="caution">
    <text evidence="1">The sequence shown here is derived from an EMBL/GenBank/DDBJ whole genome shotgun (WGS) entry which is preliminary data.</text>
</comment>
<accession>A0ABS0F0H0</accession>
<proteinExistence type="predicted"/>
<reference evidence="1 2" key="1">
    <citation type="submission" date="2020-11" db="EMBL/GenBank/DDBJ databases">
        <title>Genomic insight of Alicyclobacillus mali FL 18 reveals a new arsenic-resistant strain, with potential in environmental biotechnology.</title>
        <authorList>
            <person name="Fiorentino G."/>
            <person name="Gallo G."/>
            <person name="Aulitto M."/>
        </authorList>
    </citation>
    <scope>NUCLEOTIDE SEQUENCE [LARGE SCALE GENOMIC DNA]</scope>
    <source>
        <strain evidence="1 2">FL 18</strain>
    </source>
</reference>